<dbReference type="KEGG" id="ebi:EbC_22440"/>
<evidence type="ECO:0000313" key="3">
    <source>
        <dbReference type="Proteomes" id="UP000008793"/>
    </source>
</evidence>
<proteinExistence type="predicted"/>
<accession>D8MSG8</accession>
<evidence type="ECO:0008006" key="4">
    <source>
        <dbReference type="Google" id="ProtNLM"/>
    </source>
</evidence>
<dbReference type="Pfam" id="PF12318">
    <property type="entry name" value="FAD-SLDH"/>
    <property type="match status" value="1"/>
</dbReference>
<organism evidence="3">
    <name type="scientific">Erwinia billingiae (strain Eb661)</name>
    <dbReference type="NCBI Taxonomy" id="634500"/>
    <lineage>
        <taxon>Bacteria</taxon>
        <taxon>Pseudomonadati</taxon>
        <taxon>Pseudomonadota</taxon>
        <taxon>Gammaproteobacteria</taxon>
        <taxon>Enterobacterales</taxon>
        <taxon>Erwiniaceae</taxon>
        <taxon>Erwinia</taxon>
    </lineage>
</organism>
<gene>
    <name evidence="2" type="ordered locus">EbC_22440</name>
</gene>
<sequence>MAVLSASAVCASLFPAQMAAAQQAVDSGFAGLSAFLVSRPTSPVLSQRYYQALQRHYPDFPSQLAALSDALKMHNFAHVDEFLQSVKPDDALYQTAALIIGSWYTGVVGEGADSELIAYSGAMMYLPTQGILVVPTYGGGPDSWGSKPVDPQSEKGATA</sequence>
<dbReference type="STRING" id="634500.EbC_22440"/>
<dbReference type="InterPro" id="IPR024651">
    <property type="entry name" value="FAD-SLDH_ssu"/>
</dbReference>
<dbReference type="eggNOG" id="ENOG5032RUF">
    <property type="taxonomic scope" value="Bacteria"/>
</dbReference>
<name>D8MSG8_ERWBE</name>
<keyword evidence="1" id="KW-0732">Signal</keyword>
<dbReference type="Proteomes" id="UP000008793">
    <property type="component" value="Chromosome"/>
</dbReference>
<evidence type="ECO:0000313" key="2">
    <source>
        <dbReference type="EMBL" id="CAX59775.1"/>
    </source>
</evidence>
<dbReference type="HOGENOM" id="CLU_098949_1_1_6"/>
<protein>
    <recommendedName>
        <fullName evidence="4">Dehydrogenase subunit</fullName>
    </recommendedName>
</protein>
<evidence type="ECO:0000256" key="1">
    <source>
        <dbReference type="SAM" id="SignalP"/>
    </source>
</evidence>
<keyword evidence="3" id="KW-1185">Reference proteome</keyword>
<dbReference type="AlphaFoldDB" id="D8MSG8"/>
<dbReference type="EMBL" id="FP236843">
    <property type="protein sequence ID" value="CAX59775.1"/>
    <property type="molecule type" value="Genomic_DNA"/>
</dbReference>
<reference evidence="2 3" key="1">
    <citation type="journal article" date="2010" name="BMC Genomics">
        <title>Genome comparison of the epiphytic bacteria Erwinia billingiae and E. tasmaniensis with the pear pathogen E. pyrifoliae.</title>
        <authorList>
            <person name="Kube M."/>
            <person name="Migdoll A.M."/>
            <person name="Gehring I."/>
            <person name="Heitmann K."/>
            <person name="Mayer Y."/>
            <person name="Kuhl H."/>
            <person name="Knaust F."/>
            <person name="Geider K."/>
            <person name="Reinhardt R."/>
        </authorList>
    </citation>
    <scope>NUCLEOTIDE SEQUENCE [LARGE SCALE GENOMIC DNA]</scope>
    <source>
        <strain evidence="2 3">Eb661</strain>
    </source>
</reference>
<feature type="chain" id="PRO_5003118166" description="Dehydrogenase subunit" evidence="1">
    <location>
        <begin position="22"/>
        <end position="159"/>
    </location>
</feature>
<feature type="signal peptide" evidence="1">
    <location>
        <begin position="1"/>
        <end position="21"/>
    </location>
</feature>